<keyword evidence="3" id="KW-1185">Reference proteome</keyword>
<dbReference type="Gene3D" id="3.40.50.1820">
    <property type="entry name" value="alpha/beta hydrolase"/>
    <property type="match status" value="1"/>
</dbReference>
<dbReference type="GO" id="GO:0016787">
    <property type="term" value="F:hydrolase activity"/>
    <property type="evidence" value="ECO:0007669"/>
    <property type="project" value="UniProtKB-KW"/>
</dbReference>
<dbReference type="InterPro" id="IPR029058">
    <property type="entry name" value="AB_hydrolase_fold"/>
</dbReference>
<protein>
    <submittedName>
        <fullName evidence="2">Abhydrolase domain-containing 18</fullName>
    </submittedName>
    <submittedName>
        <fullName evidence="1">Alpha/beta hydrolase</fullName>
    </submittedName>
</protein>
<reference evidence="2 4" key="3">
    <citation type="journal article" date="2022" name="BMC Genomics">
        <title>Comparative genome analysis of mycobacteria focusing on tRNA and non-coding RNA.</title>
        <authorList>
            <person name="Behra P.R.K."/>
            <person name="Pettersson B.M.F."/>
            <person name="Ramesh M."/>
            <person name="Das S."/>
            <person name="Dasgupta S."/>
            <person name="Kirsebom L.A."/>
        </authorList>
    </citation>
    <scope>NUCLEOTIDE SEQUENCE [LARGE SCALE GENOMIC DNA]</scope>
    <source>
        <strain evidence="2 4">DSM 44677</strain>
    </source>
</reference>
<proteinExistence type="predicted"/>
<keyword evidence="1" id="KW-0378">Hydrolase</keyword>
<gene>
    <name evidence="2" type="ORF">H5U98_18010</name>
    <name evidence="1" type="ORF">MBOE_48330</name>
</gene>
<accession>A0AAX2ZPM5</accession>
<organism evidence="2 4">
    <name type="scientific">Mycolicibacterium boenickei</name>
    <dbReference type="NCBI Taxonomy" id="146017"/>
    <lineage>
        <taxon>Bacteria</taxon>
        <taxon>Bacillati</taxon>
        <taxon>Actinomycetota</taxon>
        <taxon>Actinomycetes</taxon>
        <taxon>Mycobacteriales</taxon>
        <taxon>Mycobacteriaceae</taxon>
        <taxon>Mycolicibacterium</taxon>
    </lineage>
</organism>
<evidence type="ECO:0000313" key="3">
    <source>
        <dbReference type="Proteomes" id="UP000466683"/>
    </source>
</evidence>
<reference evidence="1" key="2">
    <citation type="submission" date="2020-02" db="EMBL/GenBank/DDBJ databases">
        <authorList>
            <person name="Matsumoto Y."/>
            <person name="Motooka D."/>
            <person name="Nakamura S."/>
        </authorList>
    </citation>
    <scope>NUCLEOTIDE SEQUENCE</scope>
    <source>
        <strain evidence="1">JCM 15653</strain>
    </source>
</reference>
<evidence type="ECO:0000313" key="2">
    <source>
        <dbReference type="EMBL" id="UNB97482.1"/>
    </source>
</evidence>
<sequence>MTLGRRLALAPHIAIDEAVLAVMRSRQPNASPEAGVHRTAAEMAATAALFEERGWVAAPLSYHRTPPPLRDSDLLELHTRTGPLRHETMTFPSEFTPRAGEPGADRWPLNDCNDTVFVRLLRHRDPQAPWVVCLHGFGMGSSRFDLAVLWATYLHSTLGFNVAVPVAPLHGPRRTEDDDQLLSLDLTSMLHGITQALWDVRRLVSWIRSTTDAPVGVYGLSLGGFLATMLAGLEPLDAVVAALPFVDVLGLMEHHGPPAEYHSLLRSADARNTFRVASPLSVPAVVPADRLALFAARGDRLIPVDQSRALHRAWQDGEVQWTNSGHVGFTWSRQARGLVGRRLHTALVAEL</sequence>
<name>A0AAX2ZPM5_9MYCO</name>
<dbReference type="EMBL" id="AP022579">
    <property type="protein sequence ID" value="BBX93184.1"/>
    <property type="molecule type" value="Genomic_DNA"/>
</dbReference>
<dbReference type="Proteomes" id="UP001162885">
    <property type="component" value="Chromosome"/>
</dbReference>
<evidence type="ECO:0000313" key="1">
    <source>
        <dbReference type="EMBL" id="BBX93184.1"/>
    </source>
</evidence>
<dbReference type="RefSeq" id="WP_077739095.1">
    <property type="nucleotide sequence ID" value="NZ_AP022579.1"/>
</dbReference>
<reference evidence="1 3" key="1">
    <citation type="journal article" date="2019" name="Emerg. Microbes Infect.">
        <title>Comprehensive subspecies identification of 175 nontuberculous mycobacteria species based on 7547 genomic profiles.</title>
        <authorList>
            <person name="Matsumoto Y."/>
            <person name="Kinjo T."/>
            <person name="Motooka D."/>
            <person name="Nabeya D."/>
            <person name="Jung N."/>
            <person name="Uechi K."/>
            <person name="Horii T."/>
            <person name="Iida T."/>
            <person name="Fujita J."/>
            <person name="Nakamura S."/>
        </authorList>
    </citation>
    <scope>NUCLEOTIDE SEQUENCE [LARGE SCALE GENOMIC DNA]</scope>
    <source>
        <strain evidence="1 3">JCM 15653</strain>
    </source>
</reference>
<dbReference type="Proteomes" id="UP000466683">
    <property type="component" value="Chromosome"/>
</dbReference>
<dbReference type="PANTHER" id="PTHR13617:SF14">
    <property type="entry name" value="PROTEIN ABHD18"/>
    <property type="match status" value="1"/>
</dbReference>
<dbReference type="PANTHER" id="PTHR13617">
    <property type="entry name" value="PROTEIN ABHD18"/>
    <property type="match status" value="1"/>
</dbReference>
<dbReference type="AlphaFoldDB" id="A0AAX2ZPM5"/>
<dbReference type="EMBL" id="CP060016">
    <property type="protein sequence ID" value="UNB97482.1"/>
    <property type="molecule type" value="Genomic_DNA"/>
</dbReference>
<dbReference type="SUPFAM" id="SSF53474">
    <property type="entry name" value="alpha/beta-Hydrolases"/>
    <property type="match status" value="1"/>
</dbReference>
<evidence type="ECO:0000313" key="4">
    <source>
        <dbReference type="Proteomes" id="UP001162885"/>
    </source>
</evidence>